<evidence type="ECO:0000256" key="4">
    <source>
        <dbReference type="ARBA" id="ARBA00022692"/>
    </source>
</evidence>
<sequence length="292" mass="32397">MLFVWRGSVLPRILARLGFFFGLACAVVALYETLGPLPFRLEPAPLALLGVTLAIFLGFRNSTSYERFWEGRKLWGSLLIVSRSFMRQALTLPTPAPEREERLALCGLLRALAVTLNHQLRGTPLNAGVLPAAVWERVRDAHYKPARIVQLLAEWLTEQRRRGRLGDMLAASLDDNLNRLSEIIGGCERIASTPIPYVYGVMLHRTVYLYSLLLPFALAGSLGWTTPLITVFISYTFIALDAVTEELEDPFGTEPNDLPLDAMTRTIERAVLELAGEPVPPALIPGDDCVLT</sequence>
<feature type="transmembrane region" description="Helical" evidence="9">
    <location>
        <begin position="43"/>
        <end position="59"/>
    </location>
</feature>
<dbReference type="EMBL" id="CP022163">
    <property type="protein sequence ID" value="ATB32902.1"/>
    <property type="molecule type" value="Genomic_DNA"/>
</dbReference>
<keyword evidence="2" id="KW-0813">Transport</keyword>
<feature type="transmembrane region" description="Helical" evidence="9">
    <location>
        <begin position="12"/>
        <end position="31"/>
    </location>
</feature>
<organism evidence="10 11">
    <name type="scientific">Melittangium boletus DSM 14713</name>
    <dbReference type="NCBI Taxonomy" id="1294270"/>
    <lineage>
        <taxon>Bacteria</taxon>
        <taxon>Pseudomonadati</taxon>
        <taxon>Myxococcota</taxon>
        <taxon>Myxococcia</taxon>
        <taxon>Myxococcales</taxon>
        <taxon>Cystobacterineae</taxon>
        <taxon>Archangiaceae</taxon>
        <taxon>Melittangium</taxon>
    </lineage>
</organism>
<name>A0A250INU7_9BACT</name>
<dbReference type="AlphaFoldDB" id="A0A250INU7"/>
<reference evidence="10 11" key="1">
    <citation type="submission" date="2017-06" db="EMBL/GenBank/DDBJ databases">
        <authorList>
            <person name="Kim H.J."/>
            <person name="Triplett B.A."/>
        </authorList>
    </citation>
    <scope>NUCLEOTIDE SEQUENCE [LARGE SCALE GENOMIC DNA]</scope>
    <source>
        <strain evidence="10 11">DSM 14713</strain>
    </source>
</reference>
<comment type="subcellular location">
    <subcellularLocation>
        <location evidence="1">Cell membrane</location>
        <topology evidence="1">Multi-pass membrane protein</topology>
    </subcellularLocation>
</comment>
<dbReference type="GO" id="GO:0005254">
    <property type="term" value="F:chloride channel activity"/>
    <property type="evidence" value="ECO:0007669"/>
    <property type="project" value="InterPro"/>
</dbReference>
<keyword evidence="7 9" id="KW-0472">Membrane</keyword>
<evidence type="ECO:0000256" key="8">
    <source>
        <dbReference type="ARBA" id="ARBA00034708"/>
    </source>
</evidence>
<evidence type="ECO:0000256" key="6">
    <source>
        <dbReference type="ARBA" id="ARBA00023065"/>
    </source>
</evidence>
<evidence type="ECO:0000256" key="1">
    <source>
        <dbReference type="ARBA" id="ARBA00004651"/>
    </source>
</evidence>
<evidence type="ECO:0000256" key="9">
    <source>
        <dbReference type="SAM" id="Phobius"/>
    </source>
</evidence>
<dbReference type="Proteomes" id="UP000217289">
    <property type="component" value="Chromosome"/>
</dbReference>
<accession>A0A250INU7</accession>
<keyword evidence="4 9" id="KW-0812">Transmembrane</keyword>
<dbReference type="PANTHER" id="PTHR33281:SF19">
    <property type="entry name" value="VOLTAGE-DEPENDENT ANION CHANNEL-FORMING PROTEIN YNEE"/>
    <property type="match status" value="1"/>
</dbReference>
<keyword evidence="11" id="KW-1185">Reference proteome</keyword>
<dbReference type="InterPro" id="IPR044669">
    <property type="entry name" value="YneE/VCCN1/2-like"/>
</dbReference>
<comment type="similarity">
    <text evidence="8">Belongs to the anion channel-forming bestrophin (TC 1.A.46) family.</text>
</comment>
<evidence type="ECO:0000256" key="5">
    <source>
        <dbReference type="ARBA" id="ARBA00022989"/>
    </source>
</evidence>
<evidence type="ECO:0000313" key="10">
    <source>
        <dbReference type="EMBL" id="ATB32902.1"/>
    </source>
</evidence>
<evidence type="ECO:0000256" key="2">
    <source>
        <dbReference type="ARBA" id="ARBA00022448"/>
    </source>
</evidence>
<protein>
    <recommendedName>
        <fullName evidence="12">Bestrophin</fullName>
    </recommendedName>
</protein>
<evidence type="ECO:0000256" key="3">
    <source>
        <dbReference type="ARBA" id="ARBA00022475"/>
    </source>
</evidence>
<evidence type="ECO:0000313" key="11">
    <source>
        <dbReference type="Proteomes" id="UP000217289"/>
    </source>
</evidence>
<gene>
    <name evidence="10" type="ORF">MEBOL_006391</name>
</gene>
<keyword evidence="6" id="KW-0406">Ion transport</keyword>
<dbReference type="Pfam" id="PF25539">
    <property type="entry name" value="Bestrophin_2"/>
    <property type="match status" value="1"/>
</dbReference>
<proteinExistence type="inferred from homology"/>
<dbReference type="GO" id="GO:0005886">
    <property type="term" value="C:plasma membrane"/>
    <property type="evidence" value="ECO:0007669"/>
    <property type="project" value="UniProtKB-SubCell"/>
</dbReference>
<dbReference type="PANTHER" id="PTHR33281">
    <property type="entry name" value="UPF0187 PROTEIN YNEE"/>
    <property type="match status" value="1"/>
</dbReference>
<keyword evidence="5 9" id="KW-1133">Transmembrane helix</keyword>
<keyword evidence="3" id="KW-1003">Cell membrane</keyword>
<feature type="transmembrane region" description="Helical" evidence="9">
    <location>
        <begin position="212"/>
        <end position="238"/>
    </location>
</feature>
<dbReference type="KEGG" id="mbd:MEBOL_006391"/>
<evidence type="ECO:0008006" key="12">
    <source>
        <dbReference type="Google" id="ProtNLM"/>
    </source>
</evidence>
<evidence type="ECO:0000256" key="7">
    <source>
        <dbReference type="ARBA" id="ARBA00023136"/>
    </source>
</evidence>